<dbReference type="EMBL" id="CP015102">
    <property type="protein sequence ID" value="ASJ06708.1"/>
    <property type="molecule type" value="Genomic_DNA"/>
</dbReference>
<dbReference type="GeneID" id="33315591"/>
<dbReference type="PANTHER" id="PTHR46211">
    <property type="entry name" value="GLYCEROPHOSPHORYL DIESTER PHOSPHODIESTERASE"/>
    <property type="match status" value="1"/>
</dbReference>
<gene>
    <name evidence="2" type="ORF">A3L08_04935</name>
</gene>
<name>A0A218P7F8_9EURY</name>
<dbReference type="Proteomes" id="UP000197418">
    <property type="component" value="Chromosome"/>
</dbReference>
<dbReference type="SUPFAM" id="SSF51695">
    <property type="entry name" value="PLC-like phosphodiesterases"/>
    <property type="match status" value="1"/>
</dbReference>
<dbReference type="GO" id="GO:0008081">
    <property type="term" value="F:phosphoric diester hydrolase activity"/>
    <property type="evidence" value="ECO:0007669"/>
    <property type="project" value="InterPro"/>
</dbReference>
<dbReference type="InterPro" id="IPR017946">
    <property type="entry name" value="PLC-like_Pdiesterase_TIM-brl"/>
</dbReference>
<dbReference type="KEGG" id="tpaf:A3L08_04935"/>
<accession>A0A218P7F8</accession>
<dbReference type="AlphaFoldDB" id="A0A218P7F8"/>
<protein>
    <submittedName>
        <fullName evidence="2">Glycerophosphodiester phosphodiesterase</fullName>
    </submittedName>
</protein>
<sequence length="250" mass="28480">MTSWESDRVLVLGHRGYSAKYPENSLLAFRKTIEASADGIELDVWLSKDGRVVIMHDETIDRTSNMTGRQKDMTLEELKKADIGMGERIPTLEEVFEVLPDNALLNIELKDRDAAGEVARIVKENNPGRVLISSFDVDALREYRKFDGKTRMGLLIDREDVVPLIPKLKDELNLWSINIPIEAIPLLGLEKTVQAVKWARSLGLKVVLWTEKDDLFYLNDNLAKLTGLFEVVIVNDVERMSNYLRKLGLR</sequence>
<evidence type="ECO:0000313" key="2">
    <source>
        <dbReference type="EMBL" id="ASJ06708.1"/>
    </source>
</evidence>
<evidence type="ECO:0000259" key="1">
    <source>
        <dbReference type="PROSITE" id="PS51704"/>
    </source>
</evidence>
<proteinExistence type="predicted"/>
<dbReference type="Pfam" id="PF03009">
    <property type="entry name" value="GDPD"/>
    <property type="match status" value="1"/>
</dbReference>
<dbReference type="GO" id="GO:0006629">
    <property type="term" value="P:lipid metabolic process"/>
    <property type="evidence" value="ECO:0007669"/>
    <property type="project" value="InterPro"/>
</dbReference>
<evidence type="ECO:0000313" key="3">
    <source>
        <dbReference type="Proteomes" id="UP000197418"/>
    </source>
</evidence>
<dbReference type="CDD" id="cd08568">
    <property type="entry name" value="GDPD_TmGDE_like"/>
    <property type="match status" value="1"/>
</dbReference>
<dbReference type="PROSITE" id="PS50007">
    <property type="entry name" value="PIPLC_X_DOMAIN"/>
    <property type="match status" value="1"/>
</dbReference>
<dbReference type="Gene3D" id="3.20.20.190">
    <property type="entry name" value="Phosphatidylinositol (PI) phosphodiesterase"/>
    <property type="match status" value="1"/>
</dbReference>
<organism evidence="2 3">
    <name type="scientific">Thermococcus pacificus</name>
    <dbReference type="NCBI Taxonomy" id="71998"/>
    <lineage>
        <taxon>Archaea</taxon>
        <taxon>Methanobacteriati</taxon>
        <taxon>Methanobacteriota</taxon>
        <taxon>Thermococci</taxon>
        <taxon>Thermococcales</taxon>
        <taxon>Thermococcaceae</taxon>
        <taxon>Thermococcus</taxon>
    </lineage>
</organism>
<reference evidence="2 3" key="1">
    <citation type="submission" date="2016-04" db="EMBL/GenBank/DDBJ databases">
        <title>Complete genome sequence of Thermococcus pacificus type strain P4.</title>
        <authorList>
            <person name="Oger P.M."/>
        </authorList>
    </citation>
    <scope>NUCLEOTIDE SEQUENCE [LARGE SCALE GENOMIC DNA]</scope>
    <source>
        <strain evidence="2 3">P-4</strain>
    </source>
</reference>
<feature type="domain" description="GP-PDE" evidence="1">
    <location>
        <begin position="9"/>
        <end position="250"/>
    </location>
</feature>
<dbReference type="InterPro" id="IPR030395">
    <property type="entry name" value="GP_PDE_dom"/>
</dbReference>
<dbReference type="PROSITE" id="PS51704">
    <property type="entry name" value="GP_PDE"/>
    <property type="match status" value="1"/>
</dbReference>
<keyword evidence="3" id="KW-1185">Reference proteome</keyword>
<dbReference type="OrthoDB" id="19020at2157"/>
<dbReference type="RefSeq" id="WP_088853963.1">
    <property type="nucleotide sequence ID" value="NZ_CP015102.1"/>
</dbReference>
<dbReference type="PANTHER" id="PTHR46211:SF14">
    <property type="entry name" value="GLYCEROPHOSPHODIESTER PHOSPHODIESTERASE"/>
    <property type="match status" value="1"/>
</dbReference>